<dbReference type="GO" id="GO:0005634">
    <property type="term" value="C:nucleus"/>
    <property type="evidence" value="ECO:0007669"/>
    <property type="project" value="TreeGrafter"/>
</dbReference>
<feature type="non-terminal residue" evidence="7">
    <location>
        <position position="157"/>
    </location>
</feature>
<keyword evidence="4" id="KW-0833">Ubl conjugation pathway</keyword>
<dbReference type="GO" id="GO:0071947">
    <property type="term" value="P:protein deubiquitination involved in ubiquitin-dependent protein catabolic process"/>
    <property type="evidence" value="ECO:0007669"/>
    <property type="project" value="TreeGrafter"/>
</dbReference>
<accession>A0A7J6RU63</accession>
<dbReference type="GO" id="GO:0004843">
    <property type="term" value="F:cysteine-type deubiquitinase activity"/>
    <property type="evidence" value="ECO:0007669"/>
    <property type="project" value="UniProtKB-EC"/>
</dbReference>
<evidence type="ECO:0000256" key="2">
    <source>
        <dbReference type="ARBA" id="ARBA00012759"/>
    </source>
</evidence>
<dbReference type="EMBL" id="JABANM010019905">
    <property type="protein sequence ID" value="KAF4723722.1"/>
    <property type="molecule type" value="Genomic_DNA"/>
</dbReference>
<sequence length="157" mass="17288">VARVLLRLLPEDAFDAVVFLDDSSDERLILERSNNGLVIPLAHSGLAPSRRFTFYDHIHTTGMDIPQPAGCIGMLTLGKDTTFRDYAQSAFRLRGLGGTQRQKLSLITTTQVSHQILGDHQPSPIGQQDLLLKVLARYVLDESSTCYESSVVLSGYA</sequence>
<evidence type="ECO:0000256" key="3">
    <source>
        <dbReference type="ARBA" id="ARBA00022670"/>
    </source>
</evidence>
<evidence type="ECO:0000256" key="1">
    <source>
        <dbReference type="ARBA" id="ARBA00000707"/>
    </source>
</evidence>
<dbReference type="GO" id="GO:0005737">
    <property type="term" value="C:cytoplasm"/>
    <property type="evidence" value="ECO:0007669"/>
    <property type="project" value="TreeGrafter"/>
</dbReference>
<organism evidence="7 8">
    <name type="scientific">Perkinsus olseni</name>
    <name type="common">Perkinsus atlanticus</name>
    <dbReference type="NCBI Taxonomy" id="32597"/>
    <lineage>
        <taxon>Eukaryota</taxon>
        <taxon>Sar</taxon>
        <taxon>Alveolata</taxon>
        <taxon>Perkinsozoa</taxon>
        <taxon>Perkinsea</taxon>
        <taxon>Perkinsida</taxon>
        <taxon>Perkinsidae</taxon>
        <taxon>Perkinsus</taxon>
    </lineage>
</organism>
<keyword evidence="5" id="KW-0378">Hydrolase</keyword>
<keyword evidence="3" id="KW-0645">Protease</keyword>
<dbReference type="PANTHER" id="PTHR13367">
    <property type="entry name" value="UBIQUITIN THIOESTERASE"/>
    <property type="match status" value="1"/>
</dbReference>
<evidence type="ECO:0000256" key="6">
    <source>
        <dbReference type="ARBA" id="ARBA00022807"/>
    </source>
</evidence>
<evidence type="ECO:0000256" key="4">
    <source>
        <dbReference type="ARBA" id="ARBA00022786"/>
    </source>
</evidence>
<dbReference type="EC" id="3.4.19.12" evidence="2"/>
<comment type="caution">
    <text evidence="7">The sequence shown here is derived from an EMBL/GenBank/DDBJ whole genome shotgun (WGS) entry which is preliminary data.</text>
</comment>
<protein>
    <recommendedName>
        <fullName evidence="2">ubiquitinyl hydrolase 1</fullName>
        <ecNumber evidence="2">3.4.19.12</ecNumber>
    </recommendedName>
</protein>
<dbReference type="AlphaFoldDB" id="A0A7J6RU63"/>
<name>A0A7J6RU63_PEROL</name>
<evidence type="ECO:0000256" key="5">
    <source>
        <dbReference type="ARBA" id="ARBA00022801"/>
    </source>
</evidence>
<gene>
    <name evidence="7" type="ORF">FOZ62_009961</name>
</gene>
<comment type="catalytic activity">
    <reaction evidence="1">
        <text>Thiol-dependent hydrolysis of ester, thioester, amide, peptide and isopeptide bonds formed by the C-terminal Gly of ubiquitin (a 76-residue protein attached to proteins as an intracellular targeting signal).</text>
        <dbReference type="EC" id="3.4.19.12"/>
    </reaction>
</comment>
<reference evidence="7 8" key="1">
    <citation type="submission" date="2020-04" db="EMBL/GenBank/DDBJ databases">
        <title>Perkinsus olseni comparative genomics.</title>
        <authorList>
            <person name="Bogema D.R."/>
        </authorList>
    </citation>
    <scope>NUCLEOTIDE SEQUENCE [LARGE SCALE GENOMIC DNA]</scope>
    <source>
        <strain evidence="7">ATCC PRA-205</strain>
    </source>
</reference>
<keyword evidence="6" id="KW-0788">Thiol protease</keyword>
<proteinExistence type="predicted"/>
<dbReference type="PANTHER" id="PTHR13367:SF28">
    <property type="entry name" value="UBIQUITIN THIOESTERASE ZRANB1"/>
    <property type="match status" value="1"/>
</dbReference>
<dbReference type="GO" id="GO:0070530">
    <property type="term" value="F:K63-linked polyubiquitin modification-dependent protein binding"/>
    <property type="evidence" value="ECO:0007669"/>
    <property type="project" value="TreeGrafter"/>
</dbReference>
<evidence type="ECO:0000313" key="8">
    <source>
        <dbReference type="Proteomes" id="UP000574390"/>
    </source>
</evidence>
<dbReference type="Proteomes" id="UP000574390">
    <property type="component" value="Unassembled WGS sequence"/>
</dbReference>
<evidence type="ECO:0000313" key="7">
    <source>
        <dbReference type="EMBL" id="KAF4723722.1"/>
    </source>
</evidence>
<dbReference type="InterPro" id="IPR051346">
    <property type="entry name" value="OTU_Deubiquitinase"/>
</dbReference>
<feature type="non-terminal residue" evidence="7">
    <location>
        <position position="1"/>
    </location>
</feature>